<name>A0A6B0VKT9_9EURY</name>
<evidence type="ECO:0000313" key="6">
    <source>
        <dbReference type="Proteomes" id="UP000434101"/>
    </source>
</evidence>
<comment type="subcellular location">
    <subcellularLocation>
        <location evidence="1">Archaeal flagellum</location>
    </subcellularLocation>
</comment>
<feature type="compositionally biased region" description="Basic and acidic residues" evidence="3">
    <location>
        <begin position="335"/>
        <end position="357"/>
    </location>
</feature>
<comment type="caution">
    <text evidence="5">The sequence shown here is derived from an EMBL/GenBank/DDBJ whole genome shotgun (WGS) entry which is preliminary data.</text>
</comment>
<feature type="region of interest" description="Disordered" evidence="3">
    <location>
        <begin position="1"/>
        <end position="50"/>
    </location>
</feature>
<dbReference type="InterPro" id="IPR006752">
    <property type="entry name" value="Arch_fla_DE"/>
</dbReference>
<dbReference type="PANTHER" id="PTHR40698:SF1">
    <property type="entry name" value="FLAGELLA-RELATED PROTEIN D-RELATED"/>
    <property type="match status" value="1"/>
</dbReference>
<keyword evidence="2" id="KW-0974">Archaeal flagellum</keyword>
<dbReference type="InterPro" id="IPR052494">
    <property type="entry name" value="Flagella_assembly_related"/>
</dbReference>
<evidence type="ECO:0000256" key="3">
    <source>
        <dbReference type="SAM" id="MobiDB-lite"/>
    </source>
</evidence>
<evidence type="ECO:0000313" key="5">
    <source>
        <dbReference type="EMBL" id="MXV61803.1"/>
    </source>
</evidence>
<protein>
    <submittedName>
        <fullName evidence="5">Flagella protein</fullName>
    </submittedName>
</protein>
<reference evidence="5 6" key="1">
    <citation type="submission" date="2020-01" db="EMBL/GenBank/DDBJ databases">
        <title>Natronorubrum sp. JWXQ-INN 674 isolated from Inner Mongolia Autonomous Region of China.</title>
        <authorList>
            <person name="Xue Q."/>
        </authorList>
    </citation>
    <scope>NUCLEOTIDE SEQUENCE [LARGE SCALE GENOMIC DNA]</scope>
    <source>
        <strain evidence="5 6">JWXQ-INN-674</strain>
    </source>
</reference>
<organism evidence="5 6">
    <name type="scientific">Natronorubrum halalkaliphilum</name>
    <dbReference type="NCBI Taxonomy" id="2691917"/>
    <lineage>
        <taxon>Archaea</taxon>
        <taxon>Methanobacteriati</taxon>
        <taxon>Methanobacteriota</taxon>
        <taxon>Stenosarchaea group</taxon>
        <taxon>Halobacteria</taxon>
        <taxon>Halobacteriales</taxon>
        <taxon>Natrialbaceae</taxon>
        <taxon>Natronorubrum</taxon>
    </lineage>
</organism>
<dbReference type="Proteomes" id="UP000434101">
    <property type="component" value="Unassembled WGS sequence"/>
</dbReference>
<dbReference type="GO" id="GO:0097589">
    <property type="term" value="C:archaeal-type flagellum"/>
    <property type="evidence" value="ECO:0007669"/>
    <property type="project" value="UniProtKB-SubCell"/>
</dbReference>
<keyword evidence="6" id="KW-1185">Reference proteome</keyword>
<sequence>MILFSGLGDADDADDEPDDDADDLLGGADDGLMGEGMMDDAGDDGDSDEELTYRLDEVEKEIDSLGNKVETVRGENEQISESITTVERNVDKLVEMYEIVTQGINPFVGDQELGNAFEHAADQSNVFGGGDDPEDEIDEDIANAEAEDFLADDLEDDDPEDAFDDEPGADADETFDDEPIPEDDLLEDDPEDDLTDELNDLDDDTEAEFADMATAETDVDDPADLALEEEPSDDGDDTAIAAEPDTDTTAPIDEPAADAVNGEIGDPPYLVRHPSRNDAEIATLEWMDFLVETGGVSGAAQTVAYYESVGWISPGIETYLQSMLNGFGDESAESDTDRDRDADADPEPRSVLSKAEHKRSLQYIARIATPEREPSILAAEAERDASDSRTRR</sequence>
<evidence type="ECO:0000256" key="2">
    <source>
        <dbReference type="ARBA" id="ARBA00022440"/>
    </source>
</evidence>
<feature type="region of interest" description="Disordered" evidence="3">
    <location>
        <begin position="327"/>
        <end position="357"/>
    </location>
</feature>
<keyword evidence="5" id="KW-0969">Cilium</keyword>
<dbReference type="OrthoDB" id="121879at2157"/>
<dbReference type="Pfam" id="PF04659">
    <property type="entry name" value="Arch_fla_DE"/>
    <property type="match status" value="1"/>
</dbReference>
<dbReference type="GO" id="GO:0097588">
    <property type="term" value="P:archaeal or bacterial-type flagellum-dependent cell motility"/>
    <property type="evidence" value="ECO:0007669"/>
    <property type="project" value="InterPro"/>
</dbReference>
<feature type="compositionally biased region" description="Acidic residues" evidence="3">
    <location>
        <begin position="217"/>
        <end position="237"/>
    </location>
</feature>
<dbReference type="EMBL" id="WUYX01000024">
    <property type="protein sequence ID" value="MXV61803.1"/>
    <property type="molecule type" value="Genomic_DNA"/>
</dbReference>
<dbReference type="Pfam" id="PF05377">
    <property type="entry name" value="FlaC_arch"/>
    <property type="match status" value="1"/>
</dbReference>
<feature type="compositionally biased region" description="Acidic residues" evidence="3">
    <location>
        <begin position="9"/>
        <end position="23"/>
    </location>
</feature>
<gene>
    <name evidence="5" type="ORF">GS429_06930</name>
</gene>
<dbReference type="RefSeq" id="WP_160064003.1">
    <property type="nucleotide sequence ID" value="NZ_WUYX01000024.1"/>
</dbReference>
<feature type="compositionally biased region" description="Acidic residues" evidence="3">
    <location>
        <begin position="131"/>
        <end position="209"/>
    </location>
</feature>
<feature type="compositionally biased region" description="Acidic residues" evidence="3">
    <location>
        <begin position="37"/>
        <end position="50"/>
    </location>
</feature>
<feature type="region of interest" description="Disordered" evidence="3">
    <location>
        <begin position="372"/>
        <end position="392"/>
    </location>
</feature>
<dbReference type="PANTHER" id="PTHR40698">
    <property type="entry name" value="FLAGELLA-RELATED PROTEIN E-RELATED-RELATED"/>
    <property type="match status" value="1"/>
</dbReference>
<evidence type="ECO:0000259" key="4">
    <source>
        <dbReference type="Pfam" id="PF04659"/>
    </source>
</evidence>
<keyword evidence="5" id="KW-0966">Cell projection</keyword>
<feature type="domain" description="Archaeal flagella protein FlaD/E" evidence="4">
    <location>
        <begin position="266"/>
        <end position="368"/>
    </location>
</feature>
<accession>A0A6B0VKT9</accession>
<feature type="region of interest" description="Disordered" evidence="3">
    <location>
        <begin position="122"/>
        <end position="273"/>
    </location>
</feature>
<keyword evidence="5" id="KW-0282">Flagellum</keyword>
<evidence type="ECO:0000256" key="1">
    <source>
        <dbReference type="ARBA" id="ARBA00004618"/>
    </source>
</evidence>
<dbReference type="AlphaFoldDB" id="A0A6B0VKT9"/>
<dbReference type="InterPro" id="IPR009205">
    <property type="entry name" value="FlaC_arc"/>
</dbReference>
<proteinExistence type="predicted"/>